<evidence type="ECO:0000259" key="1">
    <source>
        <dbReference type="PROSITE" id="PS50164"/>
    </source>
</evidence>
<protein>
    <submittedName>
        <fullName evidence="2">GIY-YIG nuclease family protein</fullName>
    </submittedName>
</protein>
<organism evidence="2 3">
    <name type="scientific">Haloferula chungangensis</name>
    <dbReference type="NCBI Taxonomy" id="1048331"/>
    <lineage>
        <taxon>Bacteria</taxon>
        <taxon>Pseudomonadati</taxon>
        <taxon>Verrucomicrobiota</taxon>
        <taxon>Verrucomicrobiia</taxon>
        <taxon>Verrucomicrobiales</taxon>
        <taxon>Verrucomicrobiaceae</taxon>
        <taxon>Haloferula</taxon>
    </lineage>
</organism>
<accession>A0ABW2L2P0</accession>
<evidence type="ECO:0000313" key="2">
    <source>
        <dbReference type="EMBL" id="MFC7336603.1"/>
    </source>
</evidence>
<dbReference type="EMBL" id="JBHTBS010000002">
    <property type="protein sequence ID" value="MFC7336603.1"/>
    <property type="molecule type" value="Genomic_DNA"/>
</dbReference>
<sequence length="84" mass="10034">MFYAYIIRSEMDYSKFYYGSTDNLRRRIRDHNSGKNLTTKDSKPWKLIWYGGFANEGEAREFERYLKTASGKAFARKRLISDFV</sequence>
<evidence type="ECO:0000313" key="3">
    <source>
        <dbReference type="Proteomes" id="UP001596472"/>
    </source>
</evidence>
<dbReference type="PROSITE" id="PS50164">
    <property type="entry name" value="GIY_YIG"/>
    <property type="match status" value="1"/>
</dbReference>
<dbReference type="CDD" id="cd10449">
    <property type="entry name" value="GIY-YIG_SLX1_like"/>
    <property type="match status" value="1"/>
</dbReference>
<dbReference type="Proteomes" id="UP001596472">
    <property type="component" value="Unassembled WGS sequence"/>
</dbReference>
<dbReference type="RefSeq" id="WP_379710017.1">
    <property type="nucleotide sequence ID" value="NZ_JBHTBS010000002.1"/>
</dbReference>
<gene>
    <name evidence="2" type="ORF">ACFQY0_05405</name>
</gene>
<dbReference type="SUPFAM" id="SSF82771">
    <property type="entry name" value="GIY-YIG endonuclease"/>
    <property type="match status" value="1"/>
</dbReference>
<dbReference type="Gene3D" id="3.40.1440.10">
    <property type="entry name" value="GIY-YIG endonuclease"/>
    <property type="match status" value="1"/>
</dbReference>
<name>A0ABW2L2P0_9BACT</name>
<proteinExistence type="predicted"/>
<reference evidence="3" key="1">
    <citation type="journal article" date="2019" name="Int. J. Syst. Evol. Microbiol.">
        <title>The Global Catalogue of Microorganisms (GCM) 10K type strain sequencing project: providing services to taxonomists for standard genome sequencing and annotation.</title>
        <authorList>
            <consortium name="The Broad Institute Genomics Platform"/>
            <consortium name="The Broad Institute Genome Sequencing Center for Infectious Disease"/>
            <person name="Wu L."/>
            <person name="Ma J."/>
        </authorList>
    </citation>
    <scope>NUCLEOTIDE SEQUENCE [LARGE SCALE GENOMIC DNA]</scope>
    <source>
        <strain evidence="3">CGMCC 4.1467</strain>
    </source>
</reference>
<dbReference type="InterPro" id="IPR000305">
    <property type="entry name" value="GIY-YIG_endonuc"/>
</dbReference>
<dbReference type="Pfam" id="PF01541">
    <property type="entry name" value="GIY-YIG"/>
    <property type="match status" value="1"/>
</dbReference>
<feature type="domain" description="GIY-YIG" evidence="1">
    <location>
        <begin position="1"/>
        <end position="76"/>
    </location>
</feature>
<comment type="caution">
    <text evidence="2">The sequence shown here is derived from an EMBL/GenBank/DDBJ whole genome shotgun (WGS) entry which is preliminary data.</text>
</comment>
<dbReference type="InterPro" id="IPR035901">
    <property type="entry name" value="GIY-YIG_endonuc_sf"/>
</dbReference>
<keyword evidence="3" id="KW-1185">Reference proteome</keyword>